<sequence length="92" mass="10010">MDVLASGSVQRWIETRSTNAAASDRAEAQVQCDPVTAAIHGHATTRIVDGCVPGNQRGVEITDWVDVNGATRAEHCWRQPSRSRPRTAGRRS</sequence>
<proteinExistence type="predicted"/>
<keyword evidence="2" id="KW-1185">Reference proteome</keyword>
<organism evidence="1 2">
    <name type="scientific">Pseudonocardia thermophila</name>
    <dbReference type="NCBI Taxonomy" id="1848"/>
    <lineage>
        <taxon>Bacteria</taxon>
        <taxon>Bacillati</taxon>
        <taxon>Actinomycetota</taxon>
        <taxon>Actinomycetes</taxon>
        <taxon>Pseudonocardiales</taxon>
        <taxon>Pseudonocardiaceae</taxon>
        <taxon>Pseudonocardia</taxon>
    </lineage>
</organism>
<dbReference type="EMBL" id="FRAP01000002">
    <property type="protein sequence ID" value="SHK02863.1"/>
    <property type="molecule type" value="Genomic_DNA"/>
</dbReference>
<reference evidence="1 2" key="1">
    <citation type="submission" date="2016-11" db="EMBL/GenBank/DDBJ databases">
        <authorList>
            <person name="Jaros S."/>
            <person name="Januszkiewicz K."/>
            <person name="Wedrychowicz H."/>
        </authorList>
    </citation>
    <scope>NUCLEOTIDE SEQUENCE [LARGE SCALE GENOMIC DNA]</scope>
    <source>
        <strain evidence="1 2">DSM 43832</strain>
    </source>
</reference>
<accession>A0A1M6P4P6</accession>
<dbReference type="RefSeq" id="WP_073455204.1">
    <property type="nucleotide sequence ID" value="NZ_FRAP01000002.1"/>
</dbReference>
<name>A0A1M6P4P6_PSETH</name>
<evidence type="ECO:0000313" key="2">
    <source>
        <dbReference type="Proteomes" id="UP000184363"/>
    </source>
</evidence>
<dbReference type="AlphaFoldDB" id="A0A1M6P4P6"/>
<evidence type="ECO:0000313" key="1">
    <source>
        <dbReference type="EMBL" id="SHK02863.1"/>
    </source>
</evidence>
<gene>
    <name evidence="1" type="ORF">SAMN05443637_10244</name>
</gene>
<dbReference type="Proteomes" id="UP000184363">
    <property type="component" value="Unassembled WGS sequence"/>
</dbReference>
<protein>
    <submittedName>
        <fullName evidence="1">Uncharacterized protein</fullName>
    </submittedName>
</protein>